<evidence type="ECO:0000259" key="1">
    <source>
        <dbReference type="Pfam" id="PF01425"/>
    </source>
</evidence>
<name>A0A5J6MP96_9PROT</name>
<reference evidence="2 3" key="1">
    <citation type="submission" date="2019-08" db="EMBL/GenBank/DDBJ databases">
        <title>Hyperibacter terrae gen. nov., sp. nov. and Hyperibacter viscosus sp. nov., two new members in the family Rhodospirillaceae isolated from the rhizosphere of Hypericum perforatum.</title>
        <authorList>
            <person name="Noviana Z."/>
        </authorList>
    </citation>
    <scope>NUCLEOTIDE SEQUENCE [LARGE SCALE GENOMIC DNA]</scope>
    <source>
        <strain evidence="2 3">R5913</strain>
    </source>
</reference>
<protein>
    <submittedName>
        <fullName evidence="2">Amidase</fullName>
    </submittedName>
</protein>
<gene>
    <name evidence="2" type="ORF">FRZ44_47010</name>
</gene>
<dbReference type="InterPro" id="IPR020556">
    <property type="entry name" value="Amidase_CS"/>
</dbReference>
<dbReference type="PANTHER" id="PTHR11895">
    <property type="entry name" value="TRANSAMIDASE"/>
    <property type="match status" value="1"/>
</dbReference>
<dbReference type="KEGG" id="htq:FRZ44_47010"/>
<dbReference type="PANTHER" id="PTHR11895:SF76">
    <property type="entry name" value="INDOLEACETAMIDE HYDROLASE"/>
    <property type="match status" value="1"/>
</dbReference>
<dbReference type="InterPro" id="IPR000120">
    <property type="entry name" value="Amidase"/>
</dbReference>
<dbReference type="Proteomes" id="UP000326202">
    <property type="component" value="Chromosome"/>
</dbReference>
<organism evidence="2 3">
    <name type="scientific">Hypericibacter terrae</name>
    <dbReference type="NCBI Taxonomy" id="2602015"/>
    <lineage>
        <taxon>Bacteria</taxon>
        <taxon>Pseudomonadati</taxon>
        <taxon>Pseudomonadota</taxon>
        <taxon>Alphaproteobacteria</taxon>
        <taxon>Rhodospirillales</taxon>
        <taxon>Dongiaceae</taxon>
        <taxon>Hypericibacter</taxon>
    </lineage>
</organism>
<dbReference type="GO" id="GO:0003824">
    <property type="term" value="F:catalytic activity"/>
    <property type="evidence" value="ECO:0007669"/>
    <property type="project" value="InterPro"/>
</dbReference>
<dbReference type="EMBL" id="CP042906">
    <property type="protein sequence ID" value="QEX19388.1"/>
    <property type="molecule type" value="Genomic_DNA"/>
</dbReference>
<proteinExistence type="predicted"/>
<dbReference type="AlphaFoldDB" id="A0A5J6MP96"/>
<dbReference type="PROSITE" id="PS00571">
    <property type="entry name" value="AMIDASES"/>
    <property type="match status" value="1"/>
</dbReference>
<feature type="domain" description="Amidase" evidence="1">
    <location>
        <begin position="21"/>
        <end position="446"/>
    </location>
</feature>
<dbReference type="Pfam" id="PF01425">
    <property type="entry name" value="Amidase"/>
    <property type="match status" value="1"/>
</dbReference>
<sequence>MRLSACAAVDLLKDGEISPLDLVEASLARIAAVNPAVNAMVTLAPERAREQAKRMMAQKSKPSDERGWLAGLPFAVKDLNDLAGVRTTYGSPIFADNVPKRSDIMVERLEANGGIPIGMSNTPEFGAGANSFNEVFGETLNPWNTSLNAGGSSGGSAVALATGQVWLATGSDLGGSLRTPASFCSVVGLRPSPGRVAAGPGEVRFDTLSVNGPMGRNVEDTALMLDAMAGWHIEDPLSLEAPAVGFRETARQHRVPKRVAFSTDLGITPVAPETRAICKAAAERFAAMGAVVEEACPDFHGVAQAFQTLRAVDYAATMKPLYDRHRDKLKPDVIWNIERGMKLTIEEIGKALLRRGRLYGQIAEFFQTYDILIAPAACTPPLDVKIRWVREVDGQSFDNYVEWLKIASVVTMTSCPSIAVPAGFTADGRPVGVQIVGRPRGEAALLSAAAAFEEATGLAKLMPIDPRPGPAYQH</sequence>
<keyword evidence="3" id="KW-1185">Reference proteome</keyword>
<accession>A0A5J6MP96</accession>
<dbReference type="SUPFAM" id="SSF75304">
    <property type="entry name" value="Amidase signature (AS) enzymes"/>
    <property type="match status" value="1"/>
</dbReference>
<evidence type="ECO:0000313" key="3">
    <source>
        <dbReference type="Proteomes" id="UP000326202"/>
    </source>
</evidence>
<dbReference type="InterPro" id="IPR036928">
    <property type="entry name" value="AS_sf"/>
</dbReference>
<dbReference type="InterPro" id="IPR023631">
    <property type="entry name" value="Amidase_dom"/>
</dbReference>
<evidence type="ECO:0000313" key="2">
    <source>
        <dbReference type="EMBL" id="QEX19388.1"/>
    </source>
</evidence>
<dbReference type="Gene3D" id="3.90.1300.10">
    <property type="entry name" value="Amidase signature (AS) domain"/>
    <property type="match status" value="1"/>
</dbReference>